<keyword evidence="1" id="KW-0575">Peroxidase</keyword>
<dbReference type="EMBL" id="CM051396">
    <property type="protein sequence ID" value="KAJ4722276.1"/>
    <property type="molecule type" value="Genomic_DNA"/>
</dbReference>
<accession>A0ACC1YFJ6</accession>
<gene>
    <name evidence="1" type="ORF">OWV82_005801</name>
</gene>
<keyword evidence="1" id="KW-0560">Oxidoreductase</keyword>
<evidence type="ECO:0000313" key="1">
    <source>
        <dbReference type="EMBL" id="KAJ4722276.1"/>
    </source>
</evidence>
<name>A0ACC1YFJ6_MELAZ</name>
<protein>
    <submittedName>
        <fullName evidence="1">Peroxidase</fullName>
    </submittedName>
</protein>
<dbReference type="Proteomes" id="UP001164539">
    <property type="component" value="Chromosome 3"/>
</dbReference>
<organism evidence="1 2">
    <name type="scientific">Melia azedarach</name>
    <name type="common">Chinaberry tree</name>
    <dbReference type="NCBI Taxonomy" id="155640"/>
    <lineage>
        <taxon>Eukaryota</taxon>
        <taxon>Viridiplantae</taxon>
        <taxon>Streptophyta</taxon>
        <taxon>Embryophyta</taxon>
        <taxon>Tracheophyta</taxon>
        <taxon>Spermatophyta</taxon>
        <taxon>Magnoliopsida</taxon>
        <taxon>eudicotyledons</taxon>
        <taxon>Gunneridae</taxon>
        <taxon>Pentapetalae</taxon>
        <taxon>rosids</taxon>
        <taxon>malvids</taxon>
        <taxon>Sapindales</taxon>
        <taxon>Meliaceae</taxon>
        <taxon>Melia</taxon>
    </lineage>
</organism>
<evidence type="ECO:0000313" key="2">
    <source>
        <dbReference type="Proteomes" id="UP001164539"/>
    </source>
</evidence>
<sequence length="347" mass="38368">MRAARNSLFLFLVSLLVFGVVSRVSDAKPYPRPHPHPRPQPQPQGLTMNFYSESCKNAEDIVRKITRSRVRDNQALAAKLLRTHYHDCFVRGCDASILLDTVDNTTQSEKEARPNLTLEGFDVIDEIKSEIEKVCPETVSCSDILALAARDAVSFPRRQPLWEVPTGRRDGFVSLASEVPGNIPSPFSNFSTLLQIFRKKGMDINDLAVLSGAHTIGVAHCGTFSRRLFNFTGNGDADPSLDATYAESLKVQCPNPANPATTVEMDPQSSLSFDSHYYKIVLQHKGLFQSDAALLTDGNSANIVSQLQNPRVFFREFAESVKKMGAVEVLTGNAGEIRKQCRVVNPK</sequence>
<comment type="caution">
    <text evidence="1">The sequence shown here is derived from an EMBL/GenBank/DDBJ whole genome shotgun (WGS) entry which is preliminary data.</text>
</comment>
<keyword evidence="2" id="KW-1185">Reference proteome</keyword>
<proteinExistence type="predicted"/>
<reference evidence="1 2" key="1">
    <citation type="journal article" date="2023" name="Science">
        <title>Complex scaffold remodeling in plant triterpene biosynthesis.</title>
        <authorList>
            <person name="De La Pena R."/>
            <person name="Hodgson H."/>
            <person name="Liu J.C."/>
            <person name="Stephenson M.J."/>
            <person name="Martin A.C."/>
            <person name="Owen C."/>
            <person name="Harkess A."/>
            <person name="Leebens-Mack J."/>
            <person name="Jimenez L.E."/>
            <person name="Osbourn A."/>
            <person name="Sattely E.S."/>
        </authorList>
    </citation>
    <scope>NUCLEOTIDE SEQUENCE [LARGE SCALE GENOMIC DNA]</scope>
    <source>
        <strain evidence="2">cv. JPN11</strain>
        <tissue evidence="1">Leaf</tissue>
    </source>
</reference>